<evidence type="ECO:0000313" key="5">
    <source>
        <dbReference type="Proteomes" id="UP001610446"/>
    </source>
</evidence>
<accession>A0ABR4K6L4</accession>
<evidence type="ECO:0000313" key="4">
    <source>
        <dbReference type="EMBL" id="KAL2846912.1"/>
    </source>
</evidence>
<dbReference type="EMBL" id="JBFXLU010000060">
    <property type="protein sequence ID" value="KAL2846912.1"/>
    <property type="molecule type" value="Genomic_DNA"/>
</dbReference>
<dbReference type="Pfam" id="PF11951">
    <property type="entry name" value="Fungal_trans_2"/>
    <property type="match status" value="1"/>
</dbReference>
<keyword evidence="5" id="KW-1185">Reference proteome</keyword>
<protein>
    <recommendedName>
        <fullName evidence="6">ARCA protein</fullName>
    </recommendedName>
</protein>
<dbReference type="Proteomes" id="UP001610446">
    <property type="component" value="Unassembled WGS sequence"/>
</dbReference>
<gene>
    <name evidence="4" type="ORF">BJY01DRAFT_247102</name>
</gene>
<keyword evidence="2" id="KW-0539">Nucleus</keyword>
<evidence type="ECO:0008006" key="6">
    <source>
        <dbReference type="Google" id="ProtNLM"/>
    </source>
</evidence>
<comment type="caution">
    <text evidence="4">The sequence shown here is derived from an EMBL/GenBank/DDBJ whole genome shotgun (WGS) entry which is preliminary data.</text>
</comment>
<feature type="compositionally biased region" description="Polar residues" evidence="3">
    <location>
        <begin position="1"/>
        <end position="10"/>
    </location>
</feature>
<organism evidence="4 5">
    <name type="scientific">Aspergillus pseudoustus</name>
    <dbReference type="NCBI Taxonomy" id="1810923"/>
    <lineage>
        <taxon>Eukaryota</taxon>
        <taxon>Fungi</taxon>
        <taxon>Dikarya</taxon>
        <taxon>Ascomycota</taxon>
        <taxon>Pezizomycotina</taxon>
        <taxon>Eurotiomycetes</taxon>
        <taxon>Eurotiomycetidae</taxon>
        <taxon>Eurotiales</taxon>
        <taxon>Aspergillaceae</taxon>
        <taxon>Aspergillus</taxon>
        <taxon>Aspergillus subgen. Nidulantes</taxon>
    </lineage>
</organism>
<feature type="region of interest" description="Disordered" evidence="3">
    <location>
        <begin position="1"/>
        <end position="29"/>
    </location>
</feature>
<dbReference type="PANTHER" id="PTHR37534">
    <property type="entry name" value="TRANSCRIPTIONAL ACTIVATOR PROTEIN UGA3"/>
    <property type="match status" value="1"/>
</dbReference>
<reference evidence="4 5" key="1">
    <citation type="submission" date="2024-07" db="EMBL/GenBank/DDBJ databases">
        <title>Section-level genome sequencing and comparative genomics of Aspergillus sections Usti and Cavernicolus.</title>
        <authorList>
            <consortium name="Lawrence Berkeley National Laboratory"/>
            <person name="Nybo J.L."/>
            <person name="Vesth T.C."/>
            <person name="Theobald S."/>
            <person name="Frisvad J.C."/>
            <person name="Larsen T.O."/>
            <person name="Kjaerboelling I."/>
            <person name="Rothschild-Mancinelli K."/>
            <person name="Lyhne E.K."/>
            <person name="Kogle M.E."/>
            <person name="Barry K."/>
            <person name="Clum A."/>
            <person name="Na H."/>
            <person name="Ledsgaard L."/>
            <person name="Lin J."/>
            <person name="Lipzen A."/>
            <person name="Kuo A."/>
            <person name="Riley R."/>
            <person name="Mondo S."/>
            <person name="Labutti K."/>
            <person name="Haridas S."/>
            <person name="Pangalinan J."/>
            <person name="Salamov A.A."/>
            <person name="Simmons B.A."/>
            <person name="Magnuson J.K."/>
            <person name="Chen J."/>
            <person name="Drula E."/>
            <person name="Henrissat B."/>
            <person name="Wiebenga A."/>
            <person name="Lubbers R.J."/>
            <person name="Gomes A.C."/>
            <person name="Makela M.R."/>
            <person name="Stajich J."/>
            <person name="Grigoriev I.V."/>
            <person name="Mortensen U.H."/>
            <person name="De Vries R.P."/>
            <person name="Baker S.E."/>
            <person name="Andersen M.R."/>
        </authorList>
    </citation>
    <scope>NUCLEOTIDE SEQUENCE [LARGE SCALE GENOMIC DNA]</scope>
    <source>
        <strain evidence="4 5">CBS 123904</strain>
    </source>
</reference>
<dbReference type="InterPro" id="IPR021858">
    <property type="entry name" value="Fun_TF"/>
</dbReference>
<comment type="subcellular location">
    <subcellularLocation>
        <location evidence="1">Nucleus</location>
    </subcellularLocation>
</comment>
<feature type="compositionally biased region" description="Polar residues" evidence="3">
    <location>
        <begin position="19"/>
        <end position="29"/>
    </location>
</feature>
<proteinExistence type="predicted"/>
<evidence type="ECO:0000256" key="1">
    <source>
        <dbReference type="ARBA" id="ARBA00004123"/>
    </source>
</evidence>
<evidence type="ECO:0000256" key="2">
    <source>
        <dbReference type="ARBA" id="ARBA00023242"/>
    </source>
</evidence>
<sequence>MNGASRQTPIFPSRENYVDSANTSESPSASLALNLGSTTQSNLPVHYDAPGQVFSPADCGGQSRARLAAILLRYFVEEISHWFDICDPDRHFARVVPQRARACPPLLHAILTASSRHITRLPGFRNRDGDFGWKDMVIPGLDEDTALHYHNHCIKELLNLSGDLEQINNENLLAAAIVLRFYEEIDSPLENHDDKGVLLRVLNIFVNAQLPSAAAFPRSLLEIHYSGLSPLPESDHNRPFPTQNNYTEASGLRRSCFWVAFRQELYKSFMTQQPFTLPLSRWESFRALSPAGTGTWTDRLVLFCADVLEYCYGSSETNLIPSTDKGRWWDLVQYVEALADNLPPCFEPIYTLEPSSTTGEIFPEVWFSDGSYATGTAHLELAKMLLAVFDPTRPKLGHGHMAAMRALTATMRSTVTRLCGIALHNRRSPPVFVDATMAISACGEYFTDEDEREALLGVLRLTEVEYAWPTGNIAEKLKRAWMA</sequence>
<evidence type="ECO:0000256" key="3">
    <source>
        <dbReference type="SAM" id="MobiDB-lite"/>
    </source>
</evidence>
<name>A0ABR4K6L4_9EURO</name>
<dbReference type="PANTHER" id="PTHR37534:SF2">
    <property type="entry name" value="N-ACETYLTRANSFERASE DOMAIN-CONTAINING PROTEIN"/>
    <property type="match status" value="1"/>
</dbReference>